<reference evidence="5 6" key="1">
    <citation type="submission" date="2023-08" db="EMBL/GenBank/DDBJ databases">
        <authorList>
            <person name="Folkvardsen B D."/>
            <person name="Norman A."/>
        </authorList>
    </citation>
    <scope>NUCLEOTIDE SEQUENCE [LARGE SCALE GENOMIC DNA]</scope>
    <source>
        <strain evidence="5 6">Mu0050</strain>
    </source>
</reference>
<dbReference type="Pfam" id="PF20434">
    <property type="entry name" value="BD-FAE"/>
    <property type="match status" value="1"/>
</dbReference>
<sequence length="384" mass="39681">MSGSTSRRAFLGTGLALLAGLGGAAACAGTARQRAAPLPAPVATDDFLVYQDLPYAAPVGRGHLLDIYLPPAADGPVPVVIHHLGSAFRSDDTKGDALPPPPSTTQQAAPAAEPTPAPASVPLPFDPASLSGMIGPRGVASWLVPRGYAVVGLNVRSSSQVKFPGQVHDVKAAIRYLRANANACGLDPDRFVTMGNSSGGWVATMAALTAGAEELEGDLGNGSQSSAVKAVVDLYGPTDFLAMDAHRLPHGDRHDGADSPESELMGFAIQTDPEAVRKANPAAYVRAGSPPAFIAHGMADPLVPFNQSEILFDAYERARVSANLTLIPGVGHTDGYLSDPGHSPGRTVRRTRNGSTTTGTEPAPTFETLVAFLDTHLGRLPSPP</sequence>
<feature type="region of interest" description="Disordered" evidence="2">
    <location>
        <begin position="335"/>
        <end position="363"/>
    </location>
</feature>
<organism evidence="5 6">
    <name type="scientific">[Mycobacterium] wendilense</name>
    <dbReference type="NCBI Taxonomy" id="3064284"/>
    <lineage>
        <taxon>Bacteria</taxon>
        <taxon>Bacillati</taxon>
        <taxon>Actinomycetota</taxon>
        <taxon>Actinomycetes</taxon>
        <taxon>Mycobacteriales</taxon>
        <taxon>Mycobacteriaceae</taxon>
        <taxon>Mycolicibacter</taxon>
    </lineage>
</organism>
<evidence type="ECO:0000259" key="4">
    <source>
        <dbReference type="Pfam" id="PF20434"/>
    </source>
</evidence>
<feature type="domain" description="BD-FAE-like" evidence="4">
    <location>
        <begin position="142"/>
        <end position="313"/>
    </location>
</feature>
<accession>A0ABN9NZG7</accession>
<dbReference type="SUPFAM" id="SSF53474">
    <property type="entry name" value="alpha/beta-Hydrolases"/>
    <property type="match status" value="1"/>
</dbReference>
<feature type="signal peptide" evidence="3">
    <location>
        <begin position="1"/>
        <end position="24"/>
    </location>
</feature>
<feature type="chain" id="PRO_5045707090" evidence="3">
    <location>
        <begin position="25"/>
        <end position="384"/>
    </location>
</feature>
<evidence type="ECO:0000256" key="2">
    <source>
        <dbReference type="SAM" id="MobiDB-lite"/>
    </source>
</evidence>
<keyword evidence="1 5" id="KW-0378">Hydrolase</keyword>
<protein>
    <submittedName>
        <fullName evidence="5">Alpha/beta hydrolase</fullName>
    </submittedName>
</protein>
<feature type="region of interest" description="Disordered" evidence="2">
    <location>
        <begin position="90"/>
        <end position="123"/>
    </location>
</feature>
<dbReference type="InterPro" id="IPR006311">
    <property type="entry name" value="TAT_signal"/>
</dbReference>
<dbReference type="PROSITE" id="PS51257">
    <property type="entry name" value="PROKAR_LIPOPROTEIN"/>
    <property type="match status" value="1"/>
</dbReference>
<gene>
    <name evidence="5" type="ORF">MU0050_002580</name>
</gene>
<dbReference type="EMBL" id="OY726395">
    <property type="protein sequence ID" value="CAJ1583374.1"/>
    <property type="molecule type" value="Genomic_DNA"/>
</dbReference>
<dbReference type="RefSeq" id="WP_316509991.1">
    <property type="nucleotide sequence ID" value="NZ_OY726395.1"/>
</dbReference>
<dbReference type="PROSITE" id="PS51318">
    <property type="entry name" value="TAT"/>
    <property type="match status" value="1"/>
</dbReference>
<dbReference type="GO" id="GO:0016787">
    <property type="term" value="F:hydrolase activity"/>
    <property type="evidence" value="ECO:0007669"/>
    <property type="project" value="UniProtKB-KW"/>
</dbReference>
<dbReference type="PANTHER" id="PTHR48081">
    <property type="entry name" value="AB HYDROLASE SUPERFAMILY PROTEIN C4A8.06C"/>
    <property type="match status" value="1"/>
</dbReference>
<dbReference type="Proteomes" id="UP001190466">
    <property type="component" value="Chromosome"/>
</dbReference>
<proteinExistence type="predicted"/>
<evidence type="ECO:0000313" key="6">
    <source>
        <dbReference type="Proteomes" id="UP001190466"/>
    </source>
</evidence>
<dbReference type="PANTHER" id="PTHR48081:SF13">
    <property type="entry name" value="ALPHA_BETA HYDROLASE"/>
    <property type="match status" value="1"/>
</dbReference>
<dbReference type="InterPro" id="IPR049492">
    <property type="entry name" value="BD-FAE-like_dom"/>
</dbReference>
<keyword evidence="3" id="KW-0732">Signal</keyword>
<evidence type="ECO:0000256" key="1">
    <source>
        <dbReference type="ARBA" id="ARBA00022801"/>
    </source>
</evidence>
<feature type="compositionally biased region" description="Pro residues" evidence="2">
    <location>
        <begin position="113"/>
        <end position="123"/>
    </location>
</feature>
<evidence type="ECO:0000313" key="5">
    <source>
        <dbReference type="EMBL" id="CAJ1583374.1"/>
    </source>
</evidence>
<keyword evidence="6" id="KW-1185">Reference proteome</keyword>
<dbReference type="InterPro" id="IPR050300">
    <property type="entry name" value="GDXG_lipolytic_enzyme"/>
</dbReference>
<name>A0ABN9NZG7_9MYCO</name>
<dbReference type="Gene3D" id="3.40.50.1820">
    <property type="entry name" value="alpha/beta hydrolase"/>
    <property type="match status" value="1"/>
</dbReference>
<dbReference type="InterPro" id="IPR029058">
    <property type="entry name" value="AB_hydrolase_fold"/>
</dbReference>
<evidence type="ECO:0000256" key="3">
    <source>
        <dbReference type="SAM" id="SignalP"/>
    </source>
</evidence>